<keyword evidence="1" id="KW-0812">Transmembrane</keyword>
<feature type="transmembrane region" description="Helical" evidence="1">
    <location>
        <begin position="95"/>
        <end position="117"/>
    </location>
</feature>
<dbReference type="GeneTree" id="ENSGT01030000234941"/>
<dbReference type="InterPro" id="IPR013106">
    <property type="entry name" value="Ig_V-set"/>
</dbReference>
<keyword evidence="1" id="KW-0472">Membrane</keyword>
<dbReference type="Proteomes" id="UP000257200">
    <property type="component" value="Unplaced"/>
</dbReference>
<organism evidence="3 4">
    <name type="scientific">Acanthochromis polyacanthus</name>
    <name type="common">spiny chromis</name>
    <dbReference type="NCBI Taxonomy" id="80966"/>
    <lineage>
        <taxon>Eukaryota</taxon>
        <taxon>Metazoa</taxon>
        <taxon>Chordata</taxon>
        <taxon>Craniata</taxon>
        <taxon>Vertebrata</taxon>
        <taxon>Euteleostomi</taxon>
        <taxon>Actinopterygii</taxon>
        <taxon>Neopterygii</taxon>
        <taxon>Teleostei</taxon>
        <taxon>Neoteleostei</taxon>
        <taxon>Acanthomorphata</taxon>
        <taxon>Ovalentaria</taxon>
        <taxon>Pomacentridae</taxon>
        <taxon>Acanthochromis</taxon>
    </lineage>
</organism>
<feature type="domain" description="Immunoglobulin V-set" evidence="2">
    <location>
        <begin position="18"/>
        <end position="97"/>
    </location>
</feature>
<evidence type="ECO:0000313" key="4">
    <source>
        <dbReference type="Proteomes" id="UP000257200"/>
    </source>
</evidence>
<dbReference type="Gene3D" id="2.60.40.10">
    <property type="entry name" value="Immunoglobulins"/>
    <property type="match status" value="1"/>
</dbReference>
<accession>A0A3Q1FWL5</accession>
<dbReference type="Pfam" id="PF07686">
    <property type="entry name" value="V-set"/>
    <property type="match status" value="1"/>
</dbReference>
<dbReference type="STRING" id="80966.ENSAPOP00000020007"/>
<dbReference type="SUPFAM" id="SSF48726">
    <property type="entry name" value="Immunoglobulin"/>
    <property type="match status" value="1"/>
</dbReference>
<reference evidence="3" key="1">
    <citation type="submission" date="2025-08" db="UniProtKB">
        <authorList>
            <consortium name="Ensembl"/>
        </authorList>
    </citation>
    <scope>IDENTIFICATION</scope>
</reference>
<name>A0A3Q1FWL5_9TELE</name>
<evidence type="ECO:0000313" key="3">
    <source>
        <dbReference type="Ensembl" id="ENSAPOP00000020007.1"/>
    </source>
</evidence>
<reference evidence="3" key="2">
    <citation type="submission" date="2025-09" db="UniProtKB">
        <authorList>
            <consortium name="Ensembl"/>
        </authorList>
    </citation>
    <scope>IDENTIFICATION</scope>
</reference>
<keyword evidence="4" id="KW-1185">Reference proteome</keyword>
<dbReference type="Ensembl" id="ENSAPOT00000030040.1">
    <property type="protein sequence ID" value="ENSAPOP00000020007.1"/>
    <property type="gene ID" value="ENSAPOG00000023538.1"/>
</dbReference>
<proteinExistence type="predicted"/>
<dbReference type="AlphaFoldDB" id="A0A3Q1FWL5"/>
<keyword evidence="1" id="KW-1133">Transmembrane helix</keyword>
<evidence type="ECO:0000259" key="2">
    <source>
        <dbReference type="Pfam" id="PF07686"/>
    </source>
</evidence>
<sequence>MVITLELFTINSNLGLRTVIEGEDITVACSFSVSGHTKFFCRETCEGNILIKTTEDTAENGRYSIRYEHKPITSDDILYVSIKQLKKSDSGWYRCVFYFSLIFRVTAPLALSLVPLVVFPENHLPLPCVILLYYFSVI</sequence>
<dbReference type="InParanoid" id="A0A3Q1FWL5"/>
<evidence type="ECO:0000256" key="1">
    <source>
        <dbReference type="SAM" id="Phobius"/>
    </source>
</evidence>
<dbReference type="InterPro" id="IPR036179">
    <property type="entry name" value="Ig-like_dom_sf"/>
</dbReference>
<protein>
    <recommendedName>
        <fullName evidence="2">Immunoglobulin V-set domain-containing protein</fullName>
    </recommendedName>
</protein>
<dbReference type="InterPro" id="IPR013783">
    <property type="entry name" value="Ig-like_fold"/>
</dbReference>